<dbReference type="Gene3D" id="3.40.50.2300">
    <property type="match status" value="1"/>
</dbReference>
<dbReference type="InterPro" id="IPR001789">
    <property type="entry name" value="Sig_transdc_resp-reg_receiver"/>
</dbReference>
<dbReference type="EMBL" id="BARV01013133">
    <property type="protein sequence ID" value="GAI11968.1"/>
    <property type="molecule type" value="Genomic_DNA"/>
</dbReference>
<evidence type="ECO:0000256" key="1">
    <source>
        <dbReference type="ARBA" id="ARBA00022553"/>
    </source>
</evidence>
<sequence length="84" mass="9668">MVVDDDKSVRKVLTTILEDEGYSVELVGTAKKAIERTRRRFYNLALIDIRLPDMEGIELLTKMKDTKPKMRKIIITGYPTLQNA</sequence>
<proteinExistence type="predicted"/>
<dbReference type="Pfam" id="PF00072">
    <property type="entry name" value="Response_reg"/>
    <property type="match status" value="1"/>
</dbReference>
<feature type="domain" description="Response regulatory" evidence="2">
    <location>
        <begin position="1"/>
        <end position="84"/>
    </location>
</feature>
<dbReference type="PROSITE" id="PS50110">
    <property type="entry name" value="RESPONSE_REGULATORY"/>
    <property type="match status" value="1"/>
</dbReference>
<accession>X1KZ59</accession>
<dbReference type="SUPFAM" id="SSF52172">
    <property type="entry name" value="CheY-like"/>
    <property type="match status" value="1"/>
</dbReference>
<protein>
    <recommendedName>
        <fullName evidence="2">Response regulatory domain-containing protein</fullName>
    </recommendedName>
</protein>
<keyword evidence="1" id="KW-0597">Phosphoprotein</keyword>
<comment type="caution">
    <text evidence="3">The sequence shown here is derived from an EMBL/GenBank/DDBJ whole genome shotgun (WGS) entry which is preliminary data.</text>
</comment>
<evidence type="ECO:0000259" key="2">
    <source>
        <dbReference type="PROSITE" id="PS50110"/>
    </source>
</evidence>
<dbReference type="PANTHER" id="PTHR44591:SF3">
    <property type="entry name" value="RESPONSE REGULATORY DOMAIN-CONTAINING PROTEIN"/>
    <property type="match status" value="1"/>
</dbReference>
<dbReference type="PANTHER" id="PTHR44591">
    <property type="entry name" value="STRESS RESPONSE REGULATOR PROTEIN 1"/>
    <property type="match status" value="1"/>
</dbReference>
<dbReference type="InterPro" id="IPR050595">
    <property type="entry name" value="Bact_response_regulator"/>
</dbReference>
<gene>
    <name evidence="3" type="ORF">S06H3_23924</name>
</gene>
<organism evidence="3">
    <name type="scientific">marine sediment metagenome</name>
    <dbReference type="NCBI Taxonomy" id="412755"/>
    <lineage>
        <taxon>unclassified sequences</taxon>
        <taxon>metagenomes</taxon>
        <taxon>ecological metagenomes</taxon>
    </lineage>
</organism>
<evidence type="ECO:0000313" key="3">
    <source>
        <dbReference type="EMBL" id="GAI11968.1"/>
    </source>
</evidence>
<name>X1KZ59_9ZZZZ</name>
<dbReference type="InterPro" id="IPR011006">
    <property type="entry name" value="CheY-like_superfamily"/>
</dbReference>
<dbReference type="AlphaFoldDB" id="X1KZ59"/>
<feature type="non-terminal residue" evidence="3">
    <location>
        <position position="84"/>
    </location>
</feature>
<reference evidence="3" key="1">
    <citation type="journal article" date="2014" name="Front. Microbiol.">
        <title>High frequency of phylogenetically diverse reductive dehalogenase-homologous genes in deep subseafloor sedimentary metagenomes.</title>
        <authorList>
            <person name="Kawai M."/>
            <person name="Futagami T."/>
            <person name="Toyoda A."/>
            <person name="Takaki Y."/>
            <person name="Nishi S."/>
            <person name="Hori S."/>
            <person name="Arai W."/>
            <person name="Tsubouchi T."/>
            <person name="Morono Y."/>
            <person name="Uchiyama I."/>
            <person name="Ito T."/>
            <person name="Fujiyama A."/>
            <person name="Inagaki F."/>
            <person name="Takami H."/>
        </authorList>
    </citation>
    <scope>NUCLEOTIDE SEQUENCE</scope>
    <source>
        <strain evidence="3">Expedition CK06-06</strain>
    </source>
</reference>
<dbReference type="GO" id="GO:0000160">
    <property type="term" value="P:phosphorelay signal transduction system"/>
    <property type="evidence" value="ECO:0007669"/>
    <property type="project" value="InterPro"/>
</dbReference>